<keyword evidence="9" id="KW-0175">Coiled coil</keyword>
<proteinExistence type="predicted"/>
<dbReference type="PANTHER" id="PTHR42780">
    <property type="entry name" value="SOLEUCYL-TRNA SYNTHETASE"/>
    <property type="match status" value="1"/>
</dbReference>
<dbReference type="CDD" id="cd07961">
    <property type="entry name" value="Anticodon_Ia_Ile_ABEc"/>
    <property type="match status" value="1"/>
</dbReference>
<comment type="catalytic activity">
    <reaction evidence="8">
        <text>tRNA(Ile) + L-isoleucine + ATP = L-isoleucyl-tRNA(Ile) + AMP + diphosphate</text>
        <dbReference type="Rhea" id="RHEA:11060"/>
        <dbReference type="Rhea" id="RHEA-COMP:9666"/>
        <dbReference type="Rhea" id="RHEA-COMP:9695"/>
        <dbReference type="ChEBI" id="CHEBI:30616"/>
        <dbReference type="ChEBI" id="CHEBI:33019"/>
        <dbReference type="ChEBI" id="CHEBI:58045"/>
        <dbReference type="ChEBI" id="CHEBI:78442"/>
        <dbReference type="ChEBI" id="CHEBI:78528"/>
        <dbReference type="ChEBI" id="CHEBI:456215"/>
        <dbReference type="EC" id="6.1.1.5"/>
    </reaction>
</comment>
<evidence type="ECO:0000259" key="10">
    <source>
        <dbReference type="Pfam" id="PF00133"/>
    </source>
</evidence>
<dbReference type="Pfam" id="PF00133">
    <property type="entry name" value="tRNA-synt_1"/>
    <property type="match status" value="1"/>
</dbReference>
<evidence type="ECO:0000256" key="9">
    <source>
        <dbReference type="SAM" id="Coils"/>
    </source>
</evidence>
<dbReference type="GO" id="GO:0002161">
    <property type="term" value="F:aminoacyl-tRNA deacylase activity"/>
    <property type="evidence" value="ECO:0007669"/>
    <property type="project" value="InterPro"/>
</dbReference>
<dbReference type="EC" id="6.1.1.5" evidence="1"/>
<evidence type="ECO:0000313" key="12">
    <source>
        <dbReference type="EMBL" id="KKS80092.1"/>
    </source>
</evidence>
<keyword evidence="5" id="KW-0648">Protein biosynthesis</keyword>
<dbReference type="SUPFAM" id="SSF47323">
    <property type="entry name" value="Anticodon-binding domain of a subclass of class I aminoacyl-tRNA synthetases"/>
    <property type="match status" value="1"/>
</dbReference>
<evidence type="ECO:0000259" key="11">
    <source>
        <dbReference type="Pfam" id="PF08264"/>
    </source>
</evidence>
<evidence type="ECO:0000256" key="6">
    <source>
        <dbReference type="ARBA" id="ARBA00023146"/>
    </source>
</evidence>
<dbReference type="SUPFAM" id="SSF50677">
    <property type="entry name" value="ValRS/IleRS/LeuRS editing domain"/>
    <property type="match status" value="1"/>
</dbReference>
<dbReference type="GO" id="GO:0005524">
    <property type="term" value="F:ATP binding"/>
    <property type="evidence" value="ECO:0007669"/>
    <property type="project" value="UniProtKB-KW"/>
</dbReference>
<dbReference type="GO" id="GO:0006428">
    <property type="term" value="P:isoleucyl-tRNA aminoacylation"/>
    <property type="evidence" value="ECO:0007669"/>
    <property type="project" value="InterPro"/>
</dbReference>
<dbReference type="InterPro" id="IPR002300">
    <property type="entry name" value="aa-tRNA-synth_Ia"/>
</dbReference>
<keyword evidence="3" id="KW-0547">Nucleotide-binding</keyword>
<dbReference type="InterPro" id="IPR009080">
    <property type="entry name" value="tRNAsynth_Ia_anticodon-bd"/>
</dbReference>
<dbReference type="InterPro" id="IPR013155">
    <property type="entry name" value="M/V/L/I-tRNA-synth_anticd-bd"/>
</dbReference>
<dbReference type="Gene3D" id="3.40.50.620">
    <property type="entry name" value="HUPs"/>
    <property type="match status" value="2"/>
</dbReference>
<evidence type="ECO:0000256" key="8">
    <source>
        <dbReference type="ARBA" id="ARBA00048359"/>
    </source>
</evidence>
<evidence type="ECO:0000256" key="2">
    <source>
        <dbReference type="ARBA" id="ARBA00022598"/>
    </source>
</evidence>
<dbReference type="PRINTS" id="PR00984">
    <property type="entry name" value="TRNASYNTHILE"/>
</dbReference>
<dbReference type="Gene3D" id="3.90.740.10">
    <property type="entry name" value="Valyl/Leucyl/Isoleucyl-tRNA synthetase, editing domain"/>
    <property type="match status" value="1"/>
</dbReference>
<evidence type="ECO:0000256" key="7">
    <source>
        <dbReference type="ARBA" id="ARBA00025217"/>
    </source>
</evidence>
<dbReference type="PANTHER" id="PTHR42780:SF1">
    <property type="entry name" value="ISOLEUCINE--TRNA LIGASE, CYTOPLASMIC"/>
    <property type="match status" value="1"/>
</dbReference>
<dbReference type="GO" id="GO:0004822">
    <property type="term" value="F:isoleucine-tRNA ligase activity"/>
    <property type="evidence" value="ECO:0007669"/>
    <property type="project" value="UniProtKB-EC"/>
</dbReference>
<gene>
    <name evidence="12" type="ORF">UV54_C0016G0007</name>
</gene>
<sequence>MAKLYFKDEPGVPDFVAMEEQLLKEWEKQGIVKKYLRKNGKAKNKFSFLDGPITANNPMGVHHARGRTYKDLWQRYFTMKGYRQRYQNGFDCQGLWVEVEVEKELKFKSKKDIEKYGVEKFVNKCKERVLKYSAIQTEQSQRLAMWMDWNNSYFTMSDANNYAIWNFLKVCHQHGWIYKGRDVVPWCWRCETAISQHEILTEDYKQVTHDSIYLSLPIKDRDEYLLVWTTTPWTLPANIAVAVDKDFAYSLVATKSGKKVWILTVLAKAVLKDDFGKVIKISKGKELVDLQYTPPFKDLAVVKATPAHRVVATDKLIMPITVTEGTGLVHTATGTGAEDYRLGKKLKLPVIAAISDDASYLNGFGELSGANAKKQPELVFNYLKSHFPDVIYRIEAYTHRYPACWRCKTELVWKVADEWYISMDKLRSQIISVAKKIHWIPEFCLERELDWLNNMHDWLISKKNRYWGLALPIYECKKCRHFAVIGSKAELKKRAVQGWDKFIGHTPHKPWIDEVKIKCSHCGETVSRIEPVGNPWLDAGIVPFSTLPKIWFPADFITEAFPGQFKNWFYAMLVMSTVLQKTNPFQTVLGYESVVGEDGRPMHKSWGNAIEFNQGAQNSYRFFTSNSQNWKQPKYSILDKWILSRLQQTIRTVTESLDQYYSAPATVALEKFVSDFSTWYLRRSRNRPESLAVMHHCLVILSQLLAPFIPYLSDYIYQQLTKEVSVHLSDWPKINSALINQSLEKDMLKARELVEKIHSQRKALNLKVRQPLASVTIKAGQLNSQLEDLILAETNIKKIKFDKNIKEEIILDTKLTSVLKAEGLARDLIRAIQEARKQAKTDLTELINLELPDWPKEFEAEIMKKTYVKKLSQGLRLKVVRL</sequence>
<dbReference type="PATRIC" id="fig|1618369.3.peg.270"/>
<evidence type="ECO:0000313" key="13">
    <source>
        <dbReference type="Proteomes" id="UP000034213"/>
    </source>
</evidence>
<keyword evidence="2" id="KW-0436">Ligase</keyword>
<dbReference type="GO" id="GO:0000049">
    <property type="term" value="F:tRNA binding"/>
    <property type="evidence" value="ECO:0007669"/>
    <property type="project" value="InterPro"/>
</dbReference>
<protein>
    <recommendedName>
        <fullName evidence="1">isoleucine--tRNA ligase</fullName>
        <ecNumber evidence="1">6.1.1.5</ecNumber>
    </recommendedName>
</protein>
<dbReference type="InterPro" id="IPR023586">
    <property type="entry name" value="Ile-tRNA-ligase_type2"/>
</dbReference>
<dbReference type="SUPFAM" id="SSF52374">
    <property type="entry name" value="Nucleotidylyl transferase"/>
    <property type="match status" value="1"/>
</dbReference>
<keyword evidence="6 12" id="KW-0030">Aminoacyl-tRNA synthetase</keyword>
<keyword evidence="4" id="KW-0067">ATP-binding</keyword>
<evidence type="ECO:0000256" key="3">
    <source>
        <dbReference type="ARBA" id="ARBA00022741"/>
    </source>
</evidence>
<dbReference type="InterPro" id="IPR009008">
    <property type="entry name" value="Val/Leu/Ile-tRNA-synth_edit"/>
</dbReference>
<comment type="caution">
    <text evidence="12">The sequence shown here is derived from an EMBL/GenBank/DDBJ whole genome shotgun (WGS) entry which is preliminary data.</text>
</comment>
<reference evidence="12 13" key="1">
    <citation type="journal article" date="2015" name="Nature">
        <title>rRNA introns, odd ribosomes, and small enigmatic genomes across a large radiation of phyla.</title>
        <authorList>
            <person name="Brown C.T."/>
            <person name="Hug L.A."/>
            <person name="Thomas B.C."/>
            <person name="Sharon I."/>
            <person name="Castelle C.J."/>
            <person name="Singh A."/>
            <person name="Wilkins M.J."/>
            <person name="Williams K.H."/>
            <person name="Banfield J.F."/>
        </authorList>
    </citation>
    <scope>NUCLEOTIDE SEQUENCE [LARGE SCALE GENOMIC DNA]</scope>
</reference>
<dbReference type="Gene3D" id="1.10.730.10">
    <property type="entry name" value="Isoleucyl-tRNA Synthetase, Domain 1"/>
    <property type="match status" value="1"/>
</dbReference>
<name>A0A0G1C3G3_9BACT</name>
<feature type="coiled-coil region" evidence="9">
    <location>
        <begin position="818"/>
        <end position="849"/>
    </location>
</feature>
<dbReference type="STRING" id="1618369.UV54_C0016G0007"/>
<dbReference type="InterPro" id="IPR033709">
    <property type="entry name" value="Anticodon_Ile_ABEc"/>
</dbReference>
<dbReference type="EMBL" id="LCEW01000016">
    <property type="protein sequence ID" value="KKS80092.1"/>
    <property type="molecule type" value="Genomic_DNA"/>
</dbReference>
<evidence type="ECO:0000256" key="1">
    <source>
        <dbReference type="ARBA" id="ARBA00013165"/>
    </source>
</evidence>
<comment type="function">
    <text evidence="7">Catalyzes the attachment of isoleucine to tRNA(Ile). As IleRS can inadvertently accommodate and process structurally similar amino acids such as valine, to avoid such errors it has two additional distinct tRNA(Ile)-dependent editing activities. One activity is designated as 'pretransfer' editing and involves the hydrolysis of activated Val-AMP. The other activity is designated 'posttransfer' editing and involves deacylation of mischarged Val-tRNA(Ile).</text>
</comment>
<evidence type="ECO:0000256" key="4">
    <source>
        <dbReference type="ARBA" id="ARBA00022840"/>
    </source>
</evidence>
<accession>A0A0G1C3G3</accession>
<feature type="domain" description="Aminoacyl-tRNA synthetase class Ia" evidence="10">
    <location>
        <begin position="22"/>
        <end position="612"/>
    </location>
</feature>
<dbReference type="InterPro" id="IPR002301">
    <property type="entry name" value="Ile-tRNA-ligase"/>
</dbReference>
<dbReference type="Pfam" id="PF08264">
    <property type="entry name" value="Anticodon_1"/>
    <property type="match status" value="1"/>
</dbReference>
<feature type="domain" description="Methionyl/Valyl/Leucyl/Isoleucyl-tRNA synthetase anticodon-binding" evidence="11">
    <location>
        <begin position="639"/>
        <end position="774"/>
    </location>
</feature>
<organism evidence="12 13">
    <name type="scientific">Candidatus Beckwithbacteria bacterium GW2011_GWA2_43_10</name>
    <dbReference type="NCBI Taxonomy" id="1618369"/>
    <lineage>
        <taxon>Bacteria</taxon>
        <taxon>Candidatus Beckwithiibacteriota</taxon>
    </lineage>
</organism>
<dbReference type="InterPro" id="IPR014729">
    <property type="entry name" value="Rossmann-like_a/b/a_fold"/>
</dbReference>
<dbReference type="Proteomes" id="UP000034213">
    <property type="component" value="Unassembled WGS sequence"/>
</dbReference>
<evidence type="ECO:0000256" key="5">
    <source>
        <dbReference type="ARBA" id="ARBA00022917"/>
    </source>
</evidence>
<dbReference type="AlphaFoldDB" id="A0A0G1C3G3"/>